<dbReference type="Pfam" id="PF02176">
    <property type="entry name" value="zf-TRAF"/>
    <property type="match status" value="2"/>
</dbReference>
<evidence type="ECO:0000259" key="9">
    <source>
        <dbReference type="PROSITE" id="PS50145"/>
    </source>
</evidence>
<evidence type="ECO:0000256" key="7">
    <source>
        <dbReference type="ARBA" id="ARBA00022833"/>
    </source>
</evidence>
<feature type="non-terminal residue" evidence="10">
    <location>
        <position position="217"/>
    </location>
</feature>
<evidence type="ECO:0000256" key="4">
    <source>
        <dbReference type="ARBA" id="ARBA00022723"/>
    </source>
</evidence>
<keyword evidence="7 8" id="KW-0862">Zinc</keyword>
<evidence type="ECO:0000256" key="2">
    <source>
        <dbReference type="ARBA" id="ARBA00004496"/>
    </source>
</evidence>
<dbReference type="RefSeq" id="XP_003286575.1">
    <property type="nucleotide sequence ID" value="XM_003286527.1"/>
</dbReference>
<accession>F0ZGM7</accession>
<gene>
    <name evidence="10" type="ORF">DICPUDRAFT_18495</name>
</gene>
<proteinExistence type="predicted"/>
<feature type="zinc finger region" description="TRAF-type" evidence="8">
    <location>
        <begin position="157"/>
        <end position="203"/>
    </location>
</feature>
<comment type="function">
    <text evidence="1">Probable adapter protein and signal transducer that links members of the tumor necrosis factor receptor family to different signaling pathways by association with the receptor cytoplasmic domain and kinases.</text>
</comment>
<evidence type="ECO:0000313" key="11">
    <source>
        <dbReference type="Proteomes" id="UP000001064"/>
    </source>
</evidence>
<dbReference type="Gene3D" id="3.30.40.10">
    <property type="entry name" value="Zinc/RING finger domain, C3HC4 (zinc finger)"/>
    <property type="match status" value="3"/>
</dbReference>
<dbReference type="OrthoDB" id="9049620at2759"/>
<feature type="zinc finger region" description="TRAF-type" evidence="8">
    <location>
        <begin position="100"/>
        <end position="149"/>
    </location>
</feature>
<dbReference type="GO" id="GO:0005737">
    <property type="term" value="C:cytoplasm"/>
    <property type="evidence" value="ECO:0000318"/>
    <property type="project" value="GO_Central"/>
</dbReference>
<dbReference type="EMBL" id="GL871013">
    <property type="protein sequence ID" value="EGC36932.1"/>
    <property type="molecule type" value="Genomic_DNA"/>
</dbReference>
<name>F0ZGM7_DICPU</name>
<evidence type="ECO:0000313" key="10">
    <source>
        <dbReference type="EMBL" id="EGC36932.1"/>
    </source>
</evidence>
<dbReference type="PANTHER" id="PTHR10131:SF65">
    <property type="entry name" value="RING FINGER PROTEIN DG17-RELATED"/>
    <property type="match status" value="1"/>
</dbReference>
<dbReference type="InterPro" id="IPR001293">
    <property type="entry name" value="Znf_TRAF"/>
</dbReference>
<dbReference type="InterPro" id="IPR013083">
    <property type="entry name" value="Znf_RING/FYVE/PHD"/>
</dbReference>
<feature type="domain" description="TRAF-type" evidence="9">
    <location>
        <begin position="157"/>
        <end position="203"/>
    </location>
</feature>
<dbReference type="AlphaFoldDB" id="F0ZGM7"/>
<keyword evidence="5" id="KW-0677">Repeat</keyword>
<feature type="non-terminal residue" evidence="10">
    <location>
        <position position="1"/>
    </location>
</feature>
<dbReference type="STRING" id="5786.F0ZGM7"/>
<dbReference type="Pfam" id="PF13923">
    <property type="entry name" value="zf-C3HC4_2"/>
    <property type="match status" value="1"/>
</dbReference>
<comment type="subcellular location">
    <subcellularLocation>
        <location evidence="2">Cytoplasm</location>
    </subcellularLocation>
</comment>
<dbReference type="Proteomes" id="UP000001064">
    <property type="component" value="Unassembled WGS sequence"/>
</dbReference>
<dbReference type="KEGG" id="dpp:DICPUDRAFT_18495"/>
<dbReference type="SUPFAM" id="SSF57850">
    <property type="entry name" value="RING/U-box"/>
    <property type="match status" value="1"/>
</dbReference>
<reference evidence="11" key="1">
    <citation type="journal article" date="2011" name="Genome Biol.">
        <title>Comparative genomics of the social amoebae Dictyostelium discoideum and Dictyostelium purpureum.</title>
        <authorList>
            <consortium name="US DOE Joint Genome Institute (JGI-PGF)"/>
            <person name="Sucgang R."/>
            <person name="Kuo A."/>
            <person name="Tian X."/>
            <person name="Salerno W."/>
            <person name="Parikh A."/>
            <person name="Feasley C.L."/>
            <person name="Dalin E."/>
            <person name="Tu H."/>
            <person name="Huang E."/>
            <person name="Barry K."/>
            <person name="Lindquist E."/>
            <person name="Shapiro H."/>
            <person name="Bruce D."/>
            <person name="Schmutz J."/>
            <person name="Salamov A."/>
            <person name="Fey P."/>
            <person name="Gaudet P."/>
            <person name="Anjard C."/>
            <person name="Babu M.M."/>
            <person name="Basu S."/>
            <person name="Bushmanova Y."/>
            <person name="van der Wel H."/>
            <person name="Katoh-Kurasawa M."/>
            <person name="Dinh C."/>
            <person name="Coutinho P.M."/>
            <person name="Saito T."/>
            <person name="Elias M."/>
            <person name="Schaap P."/>
            <person name="Kay R.R."/>
            <person name="Henrissat B."/>
            <person name="Eichinger L."/>
            <person name="Rivero F."/>
            <person name="Putnam N.H."/>
            <person name="West C.M."/>
            <person name="Loomis W.F."/>
            <person name="Chisholm R.L."/>
            <person name="Shaulsky G."/>
            <person name="Strassmann J.E."/>
            <person name="Queller D.C."/>
            <person name="Kuspa A."/>
            <person name="Grigoriev I.V."/>
        </authorList>
    </citation>
    <scope>NUCLEOTIDE SEQUENCE [LARGE SCALE GENOMIC DNA]</scope>
    <source>
        <strain evidence="11">QSDP1</strain>
    </source>
</reference>
<sequence length="217" mass="25596">SEDFMCQICSEIIYNKLMRQCLNGHVFCEECWKSSLVRKKECCVCRVPVKSIDELSRNRTIENLFLKTKIHCPFSLEQVNFQIKDENGCKEVLLVENLKSHMDKCLFQIIDCKFSKEGCTKRFKKQLLEDHIKECEYRFISCSDCGMDFRISYIPIHSSECPKKSVPCIQKCYKNVVRCEMNKHTDNECGNTVMECKYKEAGCEKRYLRKNQNVHFS</sequence>
<evidence type="ECO:0000256" key="6">
    <source>
        <dbReference type="ARBA" id="ARBA00022771"/>
    </source>
</evidence>
<evidence type="ECO:0000256" key="3">
    <source>
        <dbReference type="ARBA" id="ARBA00022490"/>
    </source>
</evidence>
<dbReference type="PROSITE" id="PS50145">
    <property type="entry name" value="ZF_TRAF"/>
    <property type="match status" value="2"/>
</dbReference>
<keyword evidence="6 8" id="KW-0863">Zinc-finger</keyword>
<dbReference type="VEuPathDB" id="AmoebaDB:DICPUDRAFT_18495"/>
<evidence type="ECO:0000256" key="5">
    <source>
        <dbReference type="ARBA" id="ARBA00022737"/>
    </source>
</evidence>
<evidence type="ECO:0000256" key="1">
    <source>
        <dbReference type="ARBA" id="ARBA00003051"/>
    </source>
</evidence>
<dbReference type="InterPro" id="IPR001841">
    <property type="entry name" value="Znf_RING"/>
</dbReference>
<keyword evidence="3" id="KW-0963">Cytoplasm</keyword>
<dbReference type="SUPFAM" id="SSF49599">
    <property type="entry name" value="TRAF domain-like"/>
    <property type="match status" value="2"/>
</dbReference>
<dbReference type="OMA" id="THTEDEC"/>
<organism evidence="10 11">
    <name type="scientific">Dictyostelium purpureum</name>
    <name type="common">Slime mold</name>
    <dbReference type="NCBI Taxonomy" id="5786"/>
    <lineage>
        <taxon>Eukaryota</taxon>
        <taxon>Amoebozoa</taxon>
        <taxon>Evosea</taxon>
        <taxon>Eumycetozoa</taxon>
        <taxon>Dictyostelia</taxon>
        <taxon>Dictyosteliales</taxon>
        <taxon>Dictyosteliaceae</taxon>
        <taxon>Dictyostelium</taxon>
    </lineage>
</organism>
<evidence type="ECO:0000256" key="8">
    <source>
        <dbReference type="PROSITE-ProRule" id="PRU00207"/>
    </source>
</evidence>
<keyword evidence="11" id="KW-1185">Reference proteome</keyword>
<dbReference type="GeneID" id="10503969"/>
<protein>
    <recommendedName>
        <fullName evidence="9">TRAF-type domain-containing protein</fullName>
    </recommendedName>
</protein>
<dbReference type="eggNOG" id="KOG0297">
    <property type="taxonomic scope" value="Eukaryota"/>
</dbReference>
<dbReference type="InParanoid" id="F0ZGM7"/>
<dbReference type="PANTHER" id="PTHR10131">
    <property type="entry name" value="TNF RECEPTOR ASSOCIATED FACTOR"/>
    <property type="match status" value="1"/>
</dbReference>
<keyword evidence="4 8" id="KW-0479">Metal-binding</keyword>
<feature type="domain" description="TRAF-type" evidence="9">
    <location>
        <begin position="100"/>
        <end position="149"/>
    </location>
</feature>
<dbReference type="GO" id="GO:0008270">
    <property type="term" value="F:zinc ion binding"/>
    <property type="evidence" value="ECO:0007669"/>
    <property type="project" value="UniProtKB-KW"/>
</dbReference>